<dbReference type="AlphaFoldDB" id="A0A645DK62"/>
<name>A0A645DK62_9ZZZZ</name>
<sequence>MKTGKLEISKEQAIALYPDASADFKKMLEDTFGKDVFLPAEERIDSFDDALKASGRPEVPEFDCVPEDLRPFFQATYKCLVIAEAFNQGKRLDIYNSKQERHYPYFENNGSASAFGLYGTIYATTLSFAGSGSRLSFLDSKRARIAGEKFRTEFRDMLSL</sequence>
<organism evidence="1">
    <name type="scientific">bioreactor metagenome</name>
    <dbReference type="NCBI Taxonomy" id="1076179"/>
    <lineage>
        <taxon>unclassified sequences</taxon>
        <taxon>metagenomes</taxon>
        <taxon>ecological metagenomes</taxon>
    </lineage>
</organism>
<dbReference type="EMBL" id="VSSQ01037055">
    <property type="protein sequence ID" value="MPM89655.1"/>
    <property type="molecule type" value="Genomic_DNA"/>
</dbReference>
<comment type="caution">
    <text evidence="1">The sequence shown here is derived from an EMBL/GenBank/DDBJ whole genome shotgun (WGS) entry which is preliminary data.</text>
</comment>
<gene>
    <name evidence="1" type="ORF">SDC9_136767</name>
</gene>
<evidence type="ECO:0000313" key="1">
    <source>
        <dbReference type="EMBL" id="MPM89655.1"/>
    </source>
</evidence>
<protein>
    <submittedName>
        <fullName evidence="1">Uncharacterized protein</fullName>
    </submittedName>
</protein>
<reference evidence="1" key="1">
    <citation type="submission" date="2019-08" db="EMBL/GenBank/DDBJ databases">
        <authorList>
            <person name="Kucharzyk K."/>
            <person name="Murdoch R.W."/>
            <person name="Higgins S."/>
            <person name="Loffler F."/>
        </authorList>
    </citation>
    <scope>NUCLEOTIDE SEQUENCE</scope>
</reference>
<accession>A0A645DK62</accession>
<proteinExistence type="predicted"/>